<feature type="transmembrane region" description="Helical" evidence="6">
    <location>
        <begin position="481"/>
        <end position="505"/>
    </location>
</feature>
<name>A0A0K9PRA4_ZOSMR</name>
<feature type="transmembrane region" description="Helical" evidence="6">
    <location>
        <begin position="274"/>
        <end position="296"/>
    </location>
</feature>
<dbReference type="PANTHER" id="PTHR42893">
    <property type="entry name" value="PROTEIN DETOXIFICATION 44, CHLOROPLASTIC-RELATED"/>
    <property type="match status" value="1"/>
</dbReference>
<comment type="caution">
    <text evidence="7">The sequence shown here is derived from an EMBL/GenBank/DDBJ whole genome shotgun (WGS) entry which is preliminary data.</text>
</comment>
<accession>A0A0K9PRA4</accession>
<proteinExistence type="inferred from homology"/>
<protein>
    <recommendedName>
        <fullName evidence="6">Protein DETOXIFICATION</fullName>
    </recommendedName>
    <alternativeName>
        <fullName evidence="6">Multidrug and toxic compound extrusion protein</fullName>
    </alternativeName>
</protein>
<dbReference type="OMA" id="MDWVREQ"/>
<evidence type="ECO:0000256" key="2">
    <source>
        <dbReference type="ARBA" id="ARBA00010199"/>
    </source>
</evidence>
<dbReference type="OrthoDB" id="2126698at2759"/>
<feature type="transmembrane region" description="Helical" evidence="6">
    <location>
        <begin position="407"/>
        <end position="431"/>
    </location>
</feature>
<evidence type="ECO:0000256" key="4">
    <source>
        <dbReference type="ARBA" id="ARBA00022989"/>
    </source>
</evidence>
<organism evidence="7 8">
    <name type="scientific">Zostera marina</name>
    <name type="common">Eelgrass</name>
    <dbReference type="NCBI Taxonomy" id="29655"/>
    <lineage>
        <taxon>Eukaryota</taxon>
        <taxon>Viridiplantae</taxon>
        <taxon>Streptophyta</taxon>
        <taxon>Embryophyta</taxon>
        <taxon>Tracheophyta</taxon>
        <taxon>Spermatophyta</taxon>
        <taxon>Magnoliopsida</taxon>
        <taxon>Liliopsida</taxon>
        <taxon>Zosteraceae</taxon>
        <taxon>Zostera</taxon>
    </lineage>
</organism>
<feature type="transmembrane region" description="Helical" evidence="6">
    <location>
        <begin position="517"/>
        <end position="538"/>
    </location>
</feature>
<keyword evidence="4 6" id="KW-1133">Transmembrane helix</keyword>
<dbReference type="PANTHER" id="PTHR42893:SF45">
    <property type="entry name" value="PROTEIN DETOXIFICATION 45, CHLOROPLASTIC"/>
    <property type="match status" value="1"/>
</dbReference>
<feature type="transmembrane region" description="Helical" evidence="6">
    <location>
        <begin position="452"/>
        <end position="475"/>
    </location>
</feature>
<dbReference type="STRING" id="29655.A0A0K9PRA4"/>
<evidence type="ECO:0000313" key="7">
    <source>
        <dbReference type="EMBL" id="KMZ71506.1"/>
    </source>
</evidence>
<evidence type="ECO:0000313" key="8">
    <source>
        <dbReference type="Proteomes" id="UP000036987"/>
    </source>
</evidence>
<feature type="transmembrane region" description="Helical" evidence="6">
    <location>
        <begin position="376"/>
        <end position="395"/>
    </location>
</feature>
<dbReference type="AlphaFoldDB" id="A0A0K9PRA4"/>
<sequence length="580" mass="62811">MIGLSHQPQYVPAFSSIPGFGSNGKHNIHRRRLKFKGKCAFLPPSFFVGCFCSYKKKSVIISERWDSLKVFHKVVCHRRNISSSVIRNDSFSDSDVDPSGNDEDMFAEKSGHLQSIKKDFFEFTRSFGSQLRPGSYQAEILFLALPAIIGQAIEPMAQLAETAYIGRLGAIELASAGVSITIFNIISKLFNVPLLSITTSFVAKDISIYSNHESISDTMLKIQPLPSVSTALLLSLCIGTIEGLALLFGAGQFLKMLGVAVASPMYGPAQQFLSLRALGAPAVVVSLAIQGIFRGFKDTRTPLLWIGFGNLSAVCMLPIFLYTLQLGLNGAAVATVASQYITTVMLIWALSRKALLMPPRLADLQFGGYIKSGSMLLGRTLSVLITMTLGTSMAARQGPVAMAAHQICLQVWLAVSLLSDALALSAQAIIASSFAKHDHKRVKDIASFVLKCGMLIGMTLAIVLSLSFGSLAHLFTKDSNVLQIVKSGILFVSASQPINAIAFIFDGLHYGVSDFSYAACSMMVVGAISSVFLLYVPSKFGLPGVWSGLTLFMTLRMVAGFLRLKWKNGPWNFLQEDPVI</sequence>
<reference evidence="8" key="1">
    <citation type="journal article" date="2016" name="Nature">
        <title>The genome of the seagrass Zostera marina reveals angiosperm adaptation to the sea.</title>
        <authorList>
            <person name="Olsen J.L."/>
            <person name="Rouze P."/>
            <person name="Verhelst B."/>
            <person name="Lin Y.-C."/>
            <person name="Bayer T."/>
            <person name="Collen J."/>
            <person name="Dattolo E."/>
            <person name="De Paoli E."/>
            <person name="Dittami S."/>
            <person name="Maumus F."/>
            <person name="Michel G."/>
            <person name="Kersting A."/>
            <person name="Lauritano C."/>
            <person name="Lohaus R."/>
            <person name="Toepel M."/>
            <person name="Tonon T."/>
            <person name="Vanneste K."/>
            <person name="Amirebrahimi M."/>
            <person name="Brakel J."/>
            <person name="Bostroem C."/>
            <person name="Chovatia M."/>
            <person name="Grimwood J."/>
            <person name="Jenkins J.W."/>
            <person name="Jueterbock A."/>
            <person name="Mraz A."/>
            <person name="Stam W.T."/>
            <person name="Tice H."/>
            <person name="Bornberg-Bauer E."/>
            <person name="Green P.J."/>
            <person name="Pearson G.A."/>
            <person name="Procaccini G."/>
            <person name="Duarte C.M."/>
            <person name="Schmutz J."/>
            <person name="Reusch T.B.H."/>
            <person name="Van de Peer Y."/>
        </authorList>
    </citation>
    <scope>NUCLEOTIDE SEQUENCE [LARGE SCALE GENOMIC DNA]</scope>
    <source>
        <strain evidence="8">cv. Finnish</strain>
    </source>
</reference>
<dbReference type="GO" id="GO:0015297">
    <property type="term" value="F:antiporter activity"/>
    <property type="evidence" value="ECO:0007669"/>
    <property type="project" value="InterPro"/>
</dbReference>
<dbReference type="GO" id="GO:0042910">
    <property type="term" value="F:xenobiotic transmembrane transporter activity"/>
    <property type="evidence" value="ECO:0007669"/>
    <property type="project" value="InterPro"/>
</dbReference>
<comment type="subcellular location">
    <subcellularLocation>
        <location evidence="1">Membrane</location>
        <topology evidence="1">Multi-pass membrane protein</topology>
    </subcellularLocation>
</comment>
<dbReference type="Proteomes" id="UP000036987">
    <property type="component" value="Unassembled WGS sequence"/>
</dbReference>
<evidence type="ECO:0000256" key="1">
    <source>
        <dbReference type="ARBA" id="ARBA00004141"/>
    </source>
</evidence>
<gene>
    <name evidence="7" type="ORF">ZOSMA_17G00610</name>
</gene>
<keyword evidence="5 6" id="KW-0472">Membrane</keyword>
<feature type="transmembrane region" description="Helical" evidence="6">
    <location>
        <begin position="544"/>
        <end position="564"/>
    </location>
</feature>
<feature type="transmembrane region" description="Helical" evidence="6">
    <location>
        <begin position="330"/>
        <end position="350"/>
    </location>
</feature>
<dbReference type="InterPro" id="IPR044644">
    <property type="entry name" value="DinF-like"/>
</dbReference>
<dbReference type="NCBIfam" id="TIGR00797">
    <property type="entry name" value="matE"/>
    <property type="match status" value="1"/>
</dbReference>
<dbReference type="CDD" id="cd13136">
    <property type="entry name" value="MATE_DinF_like"/>
    <property type="match status" value="1"/>
</dbReference>
<keyword evidence="3 6" id="KW-0812">Transmembrane</keyword>
<keyword evidence="8" id="KW-1185">Reference proteome</keyword>
<evidence type="ECO:0000256" key="5">
    <source>
        <dbReference type="ARBA" id="ARBA00023136"/>
    </source>
</evidence>
<evidence type="ECO:0000256" key="6">
    <source>
        <dbReference type="RuleBase" id="RU004914"/>
    </source>
</evidence>
<evidence type="ECO:0000256" key="3">
    <source>
        <dbReference type="ARBA" id="ARBA00022692"/>
    </source>
</evidence>
<dbReference type="InterPro" id="IPR002528">
    <property type="entry name" value="MATE_fam"/>
</dbReference>
<dbReference type="EMBL" id="LFYR01000671">
    <property type="protein sequence ID" value="KMZ71506.1"/>
    <property type="molecule type" value="Genomic_DNA"/>
</dbReference>
<feature type="transmembrane region" description="Helical" evidence="6">
    <location>
        <begin position="303"/>
        <end position="324"/>
    </location>
</feature>
<feature type="transmembrane region" description="Helical" evidence="6">
    <location>
        <begin position="231"/>
        <end position="254"/>
    </location>
</feature>
<dbReference type="Pfam" id="PF01554">
    <property type="entry name" value="MatE"/>
    <property type="match status" value="2"/>
</dbReference>
<comment type="similarity">
    <text evidence="2 6">Belongs to the multi antimicrobial extrusion (MATE) (TC 2.A.66.1) family.</text>
</comment>
<dbReference type="GO" id="GO:0022857">
    <property type="term" value="F:transmembrane transporter activity"/>
    <property type="evidence" value="ECO:0000318"/>
    <property type="project" value="GO_Central"/>
</dbReference>
<dbReference type="GO" id="GO:0016020">
    <property type="term" value="C:membrane"/>
    <property type="evidence" value="ECO:0007669"/>
    <property type="project" value="UniProtKB-SubCell"/>
</dbReference>